<reference evidence="2" key="1">
    <citation type="submission" date="2017-11" db="EMBL/GenBank/DDBJ databases">
        <authorList>
            <person name="Kajale S.C."/>
            <person name="Sharma A."/>
        </authorList>
    </citation>
    <scope>NUCLEOTIDE SEQUENCE</scope>
    <source>
        <strain evidence="2">LS1_42</strain>
    </source>
</reference>
<keyword evidence="3" id="KW-1185">Reference proteome</keyword>
<protein>
    <recommendedName>
        <fullName evidence="1">DDE domain-containing protein</fullName>
    </recommendedName>
</protein>
<organism evidence="2 3">
    <name type="scientific">Natronococcus pandeyae</name>
    <dbReference type="NCBI Taxonomy" id="2055836"/>
    <lineage>
        <taxon>Archaea</taxon>
        <taxon>Methanobacteriati</taxon>
        <taxon>Methanobacteriota</taxon>
        <taxon>Stenosarchaea group</taxon>
        <taxon>Halobacteria</taxon>
        <taxon>Halobacteriales</taxon>
        <taxon>Natrialbaceae</taxon>
        <taxon>Natronococcus</taxon>
    </lineage>
</organism>
<evidence type="ECO:0000313" key="3">
    <source>
        <dbReference type="Proteomes" id="UP000766904"/>
    </source>
</evidence>
<name>A0A8J8TR88_9EURY</name>
<sequence>MIQLPDQRYWLYAAVDPDTNEFLHVRLYPTRTTALTEMFLRKLKEKHDVENAVFLVDSAPWIKTALHHLRLRFQYEKHRNRNTVERLFQEIKRRTSQFGNCFRNADPATAETWLQSYAYCWNQLI</sequence>
<dbReference type="Proteomes" id="UP000766904">
    <property type="component" value="Unassembled WGS sequence"/>
</dbReference>
<evidence type="ECO:0000259" key="1">
    <source>
        <dbReference type="Pfam" id="PF13610"/>
    </source>
</evidence>
<proteinExistence type="predicted"/>
<dbReference type="InterPro" id="IPR032874">
    <property type="entry name" value="DDE_dom"/>
</dbReference>
<dbReference type="PANTHER" id="PTHR39967">
    <property type="match status" value="1"/>
</dbReference>
<dbReference type="PANTHER" id="PTHR39967:SF1">
    <property type="entry name" value="ISH14-TYPE TRANSPOSASE HSIRS44"/>
    <property type="match status" value="1"/>
</dbReference>
<gene>
    <name evidence="2" type="ORF">CV102_16935</name>
</gene>
<evidence type="ECO:0000313" key="2">
    <source>
        <dbReference type="EMBL" id="TYL37312.1"/>
    </source>
</evidence>
<dbReference type="OrthoDB" id="359563at2157"/>
<dbReference type="AlphaFoldDB" id="A0A8J8TR88"/>
<dbReference type="EMBL" id="PHNJ01000010">
    <property type="protein sequence ID" value="TYL37312.1"/>
    <property type="molecule type" value="Genomic_DNA"/>
</dbReference>
<comment type="caution">
    <text evidence="2">The sequence shown here is derived from an EMBL/GenBank/DDBJ whole genome shotgun (WGS) entry which is preliminary data.</text>
</comment>
<accession>A0A8J8TR88</accession>
<feature type="domain" description="DDE" evidence="1">
    <location>
        <begin position="3"/>
        <end position="104"/>
    </location>
</feature>
<dbReference type="Pfam" id="PF13610">
    <property type="entry name" value="DDE_Tnp_IS240"/>
    <property type="match status" value="1"/>
</dbReference>